<evidence type="ECO:0008006" key="4">
    <source>
        <dbReference type="Google" id="ProtNLM"/>
    </source>
</evidence>
<comment type="caution">
    <text evidence="2">The sequence shown here is derived from an EMBL/GenBank/DDBJ whole genome shotgun (WGS) entry which is preliminary data.</text>
</comment>
<accession>A0ABN2NKY2</accession>
<evidence type="ECO:0000313" key="3">
    <source>
        <dbReference type="Proteomes" id="UP001501094"/>
    </source>
</evidence>
<keyword evidence="3" id="KW-1185">Reference proteome</keyword>
<dbReference type="SUPFAM" id="SSF56349">
    <property type="entry name" value="DNA breaking-rejoining enzymes"/>
    <property type="match status" value="1"/>
</dbReference>
<reference evidence="3" key="1">
    <citation type="journal article" date="2019" name="Int. J. Syst. Evol. Microbiol.">
        <title>The Global Catalogue of Microorganisms (GCM) 10K type strain sequencing project: providing services to taxonomists for standard genome sequencing and annotation.</title>
        <authorList>
            <consortium name="The Broad Institute Genomics Platform"/>
            <consortium name="The Broad Institute Genome Sequencing Center for Infectious Disease"/>
            <person name="Wu L."/>
            <person name="Ma J."/>
        </authorList>
    </citation>
    <scope>NUCLEOTIDE SEQUENCE [LARGE SCALE GENOMIC DNA]</scope>
    <source>
        <strain evidence="3">JCM 14326</strain>
    </source>
</reference>
<proteinExistence type="predicted"/>
<dbReference type="InterPro" id="IPR011010">
    <property type="entry name" value="DNA_brk_join_enz"/>
</dbReference>
<organism evidence="2 3">
    <name type="scientific">Myceligenerans crystallogenes</name>
    <dbReference type="NCBI Taxonomy" id="316335"/>
    <lineage>
        <taxon>Bacteria</taxon>
        <taxon>Bacillati</taxon>
        <taxon>Actinomycetota</taxon>
        <taxon>Actinomycetes</taxon>
        <taxon>Micrococcales</taxon>
        <taxon>Promicromonosporaceae</taxon>
        <taxon>Myceligenerans</taxon>
    </lineage>
</organism>
<name>A0ABN2NKY2_9MICO</name>
<gene>
    <name evidence="2" type="ORF">GCM10009751_36520</name>
</gene>
<evidence type="ECO:0000313" key="2">
    <source>
        <dbReference type="EMBL" id="GAA1873727.1"/>
    </source>
</evidence>
<protein>
    <recommendedName>
        <fullName evidence="4">Site-specific recombinase XerD</fullName>
    </recommendedName>
</protein>
<evidence type="ECO:0000256" key="1">
    <source>
        <dbReference type="SAM" id="MobiDB-lite"/>
    </source>
</evidence>
<dbReference type="EMBL" id="BAAANL010000009">
    <property type="protein sequence ID" value="GAA1873727.1"/>
    <property type="molecule type" value="Genomic_DNA"/>
</dbReference>
<feature type="region of interest" description="Disordered" evidence="1">
    <location>
        <begin position="156"/>
        <end position="185"/>
    </location>
</feature>
<sequence>MRPGPDAPLRPPPKCIGCQSAKVAWSKPRVDYCYACLPGGPFTPPPCRACGSTAYFSQGLCDACHPGGPRFLSSCTSCLAWGVFRQHNWMCWICRWWATHFPTSPCDYCGRTAPVGDAGACRLCLEQARMLHEPGHGIDLAGANKHGQQMFLANMPTPTRVLRPPPPPRRPKRRPSAPSRPFTPVDGIQSELFAMTLDPQIVTERARWEDGELTRHCHQIVREHAAKHGWSTRQRNDVVRSLRLLQTYRSRPEERIRVTDVLTLPTYTGNIVSTMDVLEAAGLLVEDRIPRIQTYFTSKTRHLPQPMRAQLETWLSVMMDGSATAPRRRQRAPVNIRQQIHALTPILTTWADQGTTSLAEVSSGMVADALPASGHHRTTAVTGMRSLFSILKSLKITFQNPARALASPGTAVSTPLPLDTAAVRAALASPDPAIALAVALVAFHALTNLQVRRVQLTDIIDGRLQVGDRNIPLADPVRPRLRAWLDHRAKTWPNTINPYLFVTRRTAPRLVHPGAQFPWKRTTLRPQALREDRILAEAHAGGGDVRQLCDLFGMSVEGANRYVTAPLTPSPTSAATPTSDQA</sequence>
<dbReference type="Proteomes" id="UP001501094">
    <property type="component" value="Unassembled WGS sequence"/>
</dbReference>